<dbReference type="EMBL" id="MN740333">
    <property type="protein sequence ID" value="QHU00997.1"/>
    <property type="molecule type" value="Genomic_DNA"/>
</dbReference>
<sequence length="73" mass="8710">MVHLASLIILPISLIKWNPSFKYFVNMFKEQTIEYILKITPFSVPKKNNHCRNILSMSKRFRMGRWVVAEIKL</sequence>
<name>A0A6C0J901_9ZZZZ</name>
<protein>
    <submittedName>
        <fullName evidence="1">Uncharacterized protein</fullName>
    </submittedName>
</protein>
<organism evidence="1">
    <name type="scientific">viral metagenome</name>
    <dbReference type="NCBI Taxonomy" id="1070528"/>
    <lineage>
        <taxon>unclassified sequences</taxon>
        <taxon>metagenomes</taxon>
        <taxon>organismal metagenomes</taxon>
    </lineage>
</organism>
<dbReference type="AlphaFoldDB" id="A0A6C0J901"/>
<reference evidence="1" key="1">
    <citation type="journal article" date="2020" name="Nature">
        <title>Giant virus diversity and host interactions through global metagenomics.</title>
        <authorList>
            <person name="Schulz F."/>
            <person name="Roux S."/>
            <person name="Paez-Espino D."/>
            <person name="Jungbluth S."/>
            <person name="Walsh D.A."/>
            <person name="Denef V.J."/>
            <person name="McMahon K.D."/>
            <person name="Konstantinidis K.T."/>
            <person name="Eloe-Fadrosh E.A."/>
            <person name="Kyrpides N.C."/>
            <person name="Woyke T."/>
        </authorList>
    </citation>
    <scope>NUCLEOTIDE SEQUENCE</scope>
    <source>
        <strain evidence="1">GVMAG-M-3300025860-20</strain>
    </source>
</reference>
<proteinExistence type="predicted"/>
<accession>A0A6C0J901</accession>
<evidence type="ECO:0000313" key="1">
    <source>
        <dbReference type="EMBL" id="QHU00997.1"/>
    </source>
</evidence>